<evidence type="ECO:0000256" key="3">
    <source>
        <dbReference type="PIRSR" id="PIRSR001365-1"/>
    </source>
</evidence>
<keyword evidence="6" id="KW-1185">Reference proteome</keyword>
<dbReference type="Pfam" id="PF00701">
    <property type="entry name" value="DHDPS"/>
    <property type="match status" value="1"/>
</dbReference>
<dbReference type="PANTHER" id="PTHR12128:SF72">
    <property type="entry name" value="DIHYDRODIPICOLINATE SYNTHASE"/>
    <property type="match status" value="1"/>
</dbReference>
<dbReference type="EMBL" id="CP035758">
    <property type="protein sequence ID" value="QBD82528.1"/>
    <property type="molecule type" value="Genomic_DNA"/>
</dbReference>
<dbReference type="OrthoDB" id="9782828at2"/>
<dbReference type="SUPFAM" id="SSF51569">
    <property type="entry name" value="Aldolase"/>
    <property type="match status" value="1"/>
</dbReference>
<protein>
    <submittedName>
        <fullName evidence="5">Dihydrodipicolinate synthase family protein</fullName>
    </submittedName>
</protein>
<organism evidence="5 6">
    <name type="scientific">Ktedonosporobacter rubrisoli</name>
    <dbReference type="NCBI Taxonomy" id="2509675"/>
    <lineage>
        <taxon>Bacteria</taxon>
        <taxon>Bacillati</taxon>
        <taxon>Chloroflexota</taxon>
        <taxon>Ktedonobacteria</taxon>
        <taxon>Ktedonobacterales</taxon>
        <taxon>Ktedonosporobacteraceae</taxon>
        <taxon>Ktedonosporobacter</taxon>
    </lineage>
</organism>
<dbReference type="SMART" id="SM01130">
    <property type="entry name" value="DHDPS"/>
    <property type="match status" value="1"/>
</dbReference>
<evidence type="ECO:0000313" key="6">
    <source>
        <dbReference type="Proteomes" id="UP000290365"/>
    </source>
</evidence>
<reference evidence="5 6" key="1">
    <citation type="submission" date="2019-01" db="EMBL/GenBank/DDBJ databases">
        <title>Ktedonosporobacter rubrisoli SCAWS-G2.</title>
        <authorList>
            <person name="Huang Y."/>
            <person name="Yan B."/>
        </authorList>
    </citation>
    <scope>NUCLEOTIDE SEQUENCE [LARGE SCALE GENOMIC DNA]</scope>
    <source>
        <strain evidence="5 6">SCAWS-G2</strain>
    </source>
</reference>
<feature type="binding site" evidence="4">
    <location>
        <position position="202"/>
    </location>
    <ligand>
        <name>pyruvate</name>
        <dbReference type="ChEBI" id="CHEBI:15361"/>
    </ligand>
</feature>
<dbReference type="KEGG" id="kbs:EPA93_43780"/>
<comment type="similarity">
    <text evidence="2">Belongs to the DapA family.</text>
</comment>
<accession>A0A4P6K2S3</accession>
<dbReference type="RefSeq" id="WP_129893597.1">
    <property type="nucleotide sequence ID" value="NZ_CP035758.1"/>
</dbReference>
<dbReference type="PRINTS" id="PR00146">
    <property type="entry name" value="DHPICSNTHASE"/>
</dbReference>
<dbReference type="Proteomes" id="UP000290365">
    <property type="component" value="Chromosome"/>
</dbReference>
<name>A0A4P6K2S3_KTERU</name>
<evidence type="ECO:0000256" key="4">
    <source>
        <dbReference type="PIRSR" id="PIRSR001365-2"/>
    </source>
</evidence>
<keyword evidence="1 2" id="KW-0456">Lyase</keyword>
<dbReference type="AlphaFoldDB" id="A0A4P6K2S3"/>
<feature type="active site" description="Schiff-base intermediate with substrate" evidence="3">
    <location>
        <position position="162"/>
    </location>
</feature>
<dbReference type="PANTHER" id="PTHR12128">
    <property type="entry name" value="DIHYDRODIPICOLINATE SYNTHASE"/>
    <property type="match status" value="1"/>
</dbReference>
<dbReference type="GO" id="GO:0008840">
    <property type="term" value="F:4-hydroxy-tetrahydrodipicolinate synthase activity"/>
    <property type="evidence" value="ECO:0007669"/>
    <property type="project" value="TreeGrafter"/>
</dbReference>
<dbReference type="CDD" id="cd00408">
    <property type="entry name" value="DHDPS-like"/>
    <property type="match status" value="1"/>
</dbReference>
<dbReference type="InterPro" id="IPR013785">
    <property type="entry name" value="Aldolase_TIM"/>
</dbReference>
<gene>
    <name evidence="5" type="ORF">EPA93_43780</name>
</gene>
<feature type="active site" description="Proton donor/acceptor" evidence="3">
    <location>
        <position position="134"/>
    </location>
</feature>
<evidence type="ECO:0000313" key="5">
    <source>
        <dbReference type="EMBL" id="QBD82528.1"/>
    </source>
</evidence>
<evidence type="ECO:0000256" key="1">
    <source>
        <dbReference type="ARBA" id="ARBA00023239"/>
    </source>
</evidence>
<dbReference type="PIRSF" id="PIRSF001365">
    <property type="entry name" value="DHDPS"/>
    <property type="match status" value="1"/>
</dbReference>
<proteinExistence type="inferred from homology"/>
<evidence type="ECO:0000256" key="2">
    <source>
        <dbReference type="PIRNR" id="PIRNR001365"/>
    </source>
</evidence>
<dbReference type="InterPro" id="IPR002220">
    <property type="entry name" value="DapA-like"/>
</dbReference>
<dbReference type="Gene3D" id="3.20.20.70">
    <property type="entry name" value="Aldolase class I"/>
    <property type="match status" value="1"/>
</dbReference>
<sequence>MARFPGIYVAVITPFTEDDEVDYARLHEHVNWLIESGVHGLAPTGSCGEYASLADQERAQVVETIIRAAAGRVPVVVGVASPSTKRVVAWARHAKEAGAAGVMALPPINYRPTRAEVIAYYEAVASVGLPIIAYNNPYDTSTDLTPELLQEMAHIKELVAVKEFTGDVRRIPAILEQTSLEVLAGVDDMLVESLLAGATGWVAGLTNAIPRESVRLYDLVLAGELVEARRYYNCLLPLLRFDATPRLVQAIKHSSSLVGRPMGETRAPRLPLSTEERESVEAALKKVLAADK</sequence>